<reference evidence="2" key="1">
    <citation type="submission" date="2022-10" db="EMBL/GenBank/DDBJ databases">
        <title>The complete genomes of actinobacterial strains from the NBC collection.</title>
        <authorList>
            <person name="Joergensen T.S."/>
            <person name="Alvarez Arevalo M."/>
            <person name="Sterndorff E.B."/>
            <person name="Faurdal D."/>
            <person name="Vuksanovic O."/>
            <person name="Mourched A.-S."/>
            <person name="Charusanti P."/>
            <person name="Shaw S."/>
            <person name="Blin K."/>
            <person name="Weber T."/>
        </authorList>
    </citation>
    <scope>NUCLEOTIDE SEQUENCE</scope>
    <source>
        <strain evidence="2">NBC_01482</strain>
    </source>
</reference>
<dbReference type="Proteomes" id="UP001432062">
    <property type="component" value="Chromosome"/>
</dbReference>
<evidence type="ECO:0000313" key="3">
    <source>
        <dbReference type="Proteomes" id="UP001432062"/>
    </source>
</evidence>
<accession>A0ABZ1YJG8</accession>
<gene>
    <name evidence="2" type="ORF">OG563_28635</name>
</gene>
<evidence type="ECO:0000313" key="2">
    <source>
        <dbReference type="EMBL" id="WUV43188.1"/>
    </source>
</evidence>
<name>A0ABZ1YJG8_9NOCA</name>
<sequence>MDVAGVGQKSCRAGRSDTVEVHQRRSQPEYQLPQLFVRGLGLGVDGLEIFDHFQHQTVPNPGCDVAQFDRIGHGPGLRRRQESLGATGHQLQQQPVDPIEGFSAGPAEFVPALDQQTERDQLRVHLHAAKIRRSQRGHRDRMRVYRIGLAAVTGGEHPHLRRHLRRYVDDRFAIVDQTVRQVSADTIATLDRPHPLGETLCRSNHFAVSGGVCAVPAGGQDLPVTVDDFDGGRAFVQVHPDDDRHRFPSRSRDEVSVREGTATSSWANPFQATPRTAPGETQAMSEPHQ</sequence>
<keyword evidence="3" id="KW-1185">Reference proteome</keyword>
<feature type="compositionally biased region" description="Basic and acidic residues" evidence="1">
    <location>
        <begin position="14"/>
        <end position="25"/>
    </location>
</feature>
<organism evidence="2 3">
    <name type="scientific">Nocardia vinacea</name>
    <dbReference type="NCBI Taxonomy" id="96468"/>
    <lineage>
        <taxon>Bacteria</taxon>
        <taxon>Bacillati</taxon>
        <taxon>Actinomycetota</taxon>
        <taxon>Actinomycetes</taxon>
        <taxon>Mycobacteriales</taxon>
        <taxon>Nocardiaceae</taxon>
        <taxon>Nocardia</taxon>
    </lineage>
</organism>
<feature type="region of interest" description="Disordered" evidence="1">
    <location>
        <begin position="240"/>
        <end position="289"/>
    </location>
</feature>
<feature type="region of interest" description="Disordered" evidence="1">
    <location>
        <begin position="1"/>
        <end position="25"/>
    </location>
</feature>
<feature type="compositionally biased region" description="Basic and acidic residues" evidence="1">
    <location>
        <begin position="240"/>
        <end position="257"/>
    </location>
</feature>
<feature type="compositionally biased region" description="Polar residues" evidence="1">
    <location>
        <begin position="261"/>
        <end position="274"/>
    </location>
</feature>
<protein>
    <submittedName>
        <fullName evidence="2">Uncharacterized protein</fullName>
    </submittedName>
</protein>
<evidence type="ECO:0000256" key="1">
    <source>
        <dbReference type="SAM" id="MobiDB-lite"/>
    </source>
</evidence>
<proteinExistence type="predicted"/>
<dbReference type="EMBL" id="CP109441">
    <property type="protein sequence ID" value="WUV43188.1"/>
    <property type="molecule type" value="Genomic_DNA"/>
</dbReference>